<dbReference type="InterPro" id="IPR002347">
    <property type="entry name" value="SDR_fam"/>
</dbReference>
<dbReference type="FunFam" id="3.40.50.720:FF:000084">
    <property type="entry name" value="Short-chain dehydrogenase reductase"/>
    <property type="match status" value="1"/>
</dbReference>
<evidence type="ECO:0000313" key="4">
    <source>
        <dbReference type="Proteomes" id="UP001281614"/>
    </source>
</evidence>
<sequence>MGTTITDPSARAPETQIEPYEGSYRMLVLILAKTSAGKLAFGSRVGLLSVQQLSNTTKPHNLSRPTSKVCIITGSSSGLGRAIALTYAAEGAHIVCADLQPTARAEVESEGLANTDDLIRQNGGRAIFIKTDMTKPDQVQNLVTKCVEEFGRLDVLVNNAGISLEAGRPPLGIHDTPSETWDATMSVNAKSVFLGCKYAIAQLLAQPLLPSGDRGWIVNISSIFGLVGGRHNISYAASKGAVSNLTRQVAMDYAEARIHCNAICPGYVKTAIFVNTVKTLHSPEAIAAQHPFRGVGTPEDIVGVAVFLASDDARWITGICMPVDGATLRSRR</sequence>
<protein>
    <recommendedName>
        <fullName evidence="5">Short-chain dehydrogenase</fullName>
    </recommendedName>
</protein>
<dbReference type="PRINTS" id="PR00081">
    <property type="entry name" value="GDHRDH"/>
</dbReference>
<dbReference type="EMBL" id="VYYT01000130">
    <property type="protein sequence ID" value="KAK2765706.1"/>
    <property type="molecule type" value="Genomic_DNA"/>
</dbReference>
<dbReference type="GO" id="GO:0016616">
    <property type="term" value="F:oxidoreductase activity, acting on the CH-OH group of donors, NAD or NADP as acceptor"/>
    <property type="evidence" value="ECO:0007669"/>
    <property type="project" value="TreeGrafter"/>
</dbReference>
<evidence type="ECO:0000313" key="3">
    <source>
        <dbReference type="EMBL" id="KAK2765706.1"/>
    </source>
</evidence>
<dbReference type="PANTHER" id="PTHR42760:SF124">
    <property type="entry name" value="SHORT-CHAIN DEHYDROGENASE_REDUCTASE"/>
    <property type="match status" value="1"/>
</dbReference>
<reference evidence="3" key="1">
    <citation type="submission" date="2023-02" db="EMBL/GenBank/DDBJ databases">
        <title>Colletotrichum kahawae CIFC_Que2 genome sequencing and assembly.</title>
        <authorList>
            <person name="Baroncelli R."/>
        </authorList>
    </citation>
    <scope>NUCLEOTIDE SEQUENCE</scope>
    <source>
        <strain evidence="3">CIFC_Que2</strain>
    </source>
</reference>
<dbReference type="Gene3D" id="3.40.50.720">
    <property type="entry name" value="NAD(P)-binding Rossmann-like Domain"/>
    <property type="match status" value="1"/>
</dbReference>
<dbReference type="Pfam" id="PF13561">
    <property type="entry name" value="adh_short_C2"/>
    <property type="match status" value="1"/>
</dbReference>
<dbReference type="PRINTS" id="PR00080">
    <property type="entry name" value="SDRFAMILY"/>
</dbReference>
<dbReference type="InterPro" id="IPR020904">
    <property type="entry name" value="Sc_DH/Rdtase_CS"/>
</dbReference>
<evidence type="ECO:0000256" key="1">
    <source>
        <dbReference type="ARBA" id="ARBA00006484"/>
    </source>
</evidence>
<name>A0AAD9YID1_COLKA</name>
<dbReference type="Proteomes" id="UP001281614">
    <property type="component" value="Unassembled WGS sequence"/>
</dbReference>
<dbReference type="PANTHER" id="PTHR42760">
    <property type="entry name" value="SHORT-CHAIN DEHYDROGENASES/REDUCTASES FAMILY MEMBER"/>
    <property type="match status" value="1"/>
</dbReference>
<dbReference type="SUPFAM" id="SSF51735">
    <property type="entry name" value="NAD(P)-binding Rossmann-fold domains"/>
    <property type="match status" value="1"/>
</dbReference>
<evidence type="ECO:0000256" key="2">
    <source>
        <dbReference type="ARBA" id="ARBA00022857"/>
    </source>
</evidence>
<dbReference type="AlphaFoldDB" id="A0AAD9YID1"/>
<evidence type="ECO:0008006" key="5">
    <source>
        <dbReference type="Google" id="ProtNLM"/>
    </source>
</evidence>
<accession>A0AAD9YID1</accession>
<gene>
    <name evidence="3" type="ORF">CKAH01_15647</name>
</gene>
<comment type="caution">
    <text evidence="3">The sequence shown here is derived from an EMBL/GenBank/DDBJ whole genome shotgun (WGS) entry which is preliminary data.</text>
</comment>
<dbReference type="CDD" id="cd05233">
    <property type="entry name" value="SDR_c"/>
    <property type="match status" value="1"/>
</dbReference>
<keyword evidence="4" id="KW-1185">Reference proteome</keyword>
<organism evidence="3 4">
    <name type="scientific">Colletotrichum kahawae</name>
    <name type="common">Coffee berry disease fungus</name>
    <dbReference type="NCBI Taxonomy" id="34407"/>
    <lineage>
        <taxon>Eukaryota</taxon>
        <taxon>Fungi</taxon>
        <taxon>Dikarya</taxon>
        <taxon>Ascomycota</taxon>
        <taxon>Pezizomycotina</taxon>
        <taxon>Sordariomycetes</taxon>
        <taxon>Hypocreomycetidae</taxon>
        <taxon>Glomerellales</taxon>
        <taxon>Glomerellaceae</taxon>
        <taxon>Colletotrichum</taxon>
        <taxon>Colletotrichum gloeosporioides species complex</taxon>
    </lineage>
</organism>
<dbReference type="NCBIfam" id="NF005559">
    <property type="entry name" value="PRK07231.1"/>
    <property type="match status" value="1"/>
</dbReference>
<keyword evidence="2" id="KW-0521">NADP</keyword>
<comment type="similarity">
    <text evidence="1">Belongs to the short-chain dehydrogenases/reductases (SDR) family.</text>
</comment>
<proteinExistence type="inferred from homology"/>
<dbReference type="PROSITE" id="PS00061">
    <property type="entry name" value="ADH_SHORT"/>
    <property type="match status" value="1"/>
</dbReference>
<dbReference type="InterPro" id="IPR036291">
    <property type="entry name" value="NAD(P)-bd_dom_sf"/>
</dbReference>